<dbReference type="EMBL" id="REGN01011567">
    <property type="protein sequence ID" value="RMZ97181.1"/>
    <property type="molecule type" value="Genomic_DNA"/>
</dbReference>
<protein>
    <submittedName>
        <fullName evidence="1">Uncharacterized protein</fullName>
    </submittedName>
</protein>
<evidence type="ECO:0000313" key="2">
    <source>
        <dbReference type="Proteomes" id="UP000276133"/>
    </source>
</evidence>
<evidence type="ECO:0000313" key="1">
    <source>
        <dbReference type="EMBL" id="RMZ97181.1"/>
    </source>
</evidence>
<comment type="caution">
    <text evidence="1">The sequence shown here is derived from an EMBL/GenBank/DDBJ whole genome shotgun (WGS) entry which is preliminary data.</text>
</comment>
<feature type="non-terminal residue" evidence="1">
    <location>
        <position position="1"/>
    </location>
</feature>
<dbReference type="AlphaFoldDB" id="A0A3M7PDK4"/>
<name>A0A3M7PDK4_BRAPC</name>
<reference evidence="1 2" key="1">
    <citation type="journal article" date="2018" name="Sci. Rep.">
        <title>Genomic signatures of local adaptation to the degree of environmental predictability in rotifers.</title>
        <authorList>
            <person name="Franch-Gras L."/>
            <person name="Hahn C."/>
            <person name="Garcia-Roger E.M."/>
            <person name="Carmona M.J."/>
            <person name="Serra M."/>
            <person name="Gomez A."/>
        </authorList>
    </citation>
    <scope>NUCLEOTIDE SEQUENCE [LARGE SCALE GENOMIC DNA]</scope>
    <source>
        <strain evidence="1">HYR1</strain>
    </source>
</reference>
<gene>
    <name evidence="1" type="ORF">BpHYR1_040147</name>
</gene>
<accession>A0A3M7PDK4</accession>
<keyword evidence="2" id="KW-1185">Reference proteome</keyword>
<dbReference type="Proteomes" id="UP000276133">
    <property type="component" value="Unassembled WGS sequence"/>
</dbReference>
<organism evidence="1 2">
    <name type="scientific">Brachionus plicatilis</name>
    <name type="common">Marine rotifer</name>
    <name type="synonym">Brachionus muelleri</name>
    <dbReference type="NCBI Taxonomy" id="10195"/>
    <lineage>
        <taxon>Eukaryota</taxon>
        <taxon>Metazoa</taxon>
        <taxon>Spiralia</taxon>
        <taxon>Gnathifera</taxon>
        <taxon>Rotifera</taxon>
        <taxon>Eurotatoria</taxon>
        <taxon>Monogononta</taxon>
        <taxon>Pseudotrocha</taxon>
        <taxon>Ploima</taxon>
        <taxon>Brachionidae</taxon>
        <taxon>Brachionus</taxon>
    </lineage>
</organism>
<sequence length="133" mass="15572">YIAWNHIRLYFFLLNSYSKRAFHSSLDSKREIEKFPNQKTLGLSYNKNSIFPFILIFYHFPLKFTEICVNFGQKIFCEKNGSILLGRNTLRLGSVLSFSSSIKHFSCGHKRSFIVSTSNPKIINVMIKRIIRI</sequence>
<proteinExistence type="predicted"/>